<feature type="compositionally biased region" description="Basic and acidic residues" evidence="1">
    <location>
        <begin position="61"/>
        <end position="81"/>
    </location>
</feature>
<evidence type="ECO:0000313" key="2">
    <source>
        <dbReference type="EMBL" id="PCK21966.1"/>
    </source>
</evidence>
<dbReference type="AlphaFoldDB" id="A0A2A5IXY5"/>
<dbReference type="EMBL" id="NKHG01000040">
    <property type="protein sequence ID" value="PCK21966.1"/>
    <property type="molecule type" value="Genomic_DNA"/>
</dbReference>
<gene>
    <name evidence="2" type="ORF">CEY02_05750</name>
</gene>
<evidence type="ECO:0000256" key="1">
    <source>
        <dbReference type="SAM" id="MobiDB-lite"/>
    </source>
</evidence>
<proteinExistence type="predicted"/>
<evidence type="ECO:0000313" key="3">
    <source>
        <dbReference type="Proteomes" id="UP000228754"/>
    </source>
</evidence>
<keyword evidence="2" id="KW-0167">Capsid protein</keyword>
<accession>A0A2A5IXY5</accession>
<feature type="region of interest" description="Disordered" evidence="1">
    <location>
        <begin position="61"/>
        <end position="112"/>
    </location>
</feature>
<dbReference type="OrthoDB" id="2940183at2"/>
<dbReference type="Proteomes" id="UP000228754">
    <property type="component" value="Unassembled WGS sequence"/>
</dbReference>
<keyword evidence="2" id="KW-0946">Virion</keyword>
<organism evidence="2 3">
    <name type="scientific">Bacillus pumilus</name>
    <name type="common">Bacillus mesentericus</name>
    <dbReference type="NCBI Taxonomy" id="1408"/>
    <lineage>
        <taxon>Bacteria</taxon>
        <taxon>Bacillati</taxon>
        <taxon>Bacillota</taxon>
        <taxon>Bacilli</taxon>
        <taxon>Bacillales</taxon>
        <taxon>Bacillaceae</taxon>
        <taxon>Bacillus</taxon>
    </lineage>
</organism>
<protein>
    <submittedName>
        <fullName evidence="2">Spore coat protein</fullName>
    </submittedName>
</protein>
<sequence length="112" mass="13130">MAEENENKEFQINTDVDPLTSLLVSDILNKNNVTDDQKANLSEDQRRMILKLVQDLQKKADDFVQQQQEKKRQAEAAKQAEVEVQSEPQVRPKRNSLRDRIQQRRQAQQNND</sequence>
<comment type="caution">
    <text evidence="2">The sequence shown here is derived from an EMBL/GenBank/DDBJ whole genome shotgun (WGS) entry which is preliminary data.</text>
</comment>
<name>A0A2A5IXY5_BACPU</name>
<reference evidence="2 3" key="1">
    <citation type="submission" date="2017-06" db="EMBL/GenBank/DDBJ databases">
        <title>Draft Genome Sequence of Bacillus sp Strain 36R Isolated from saline sediment at Atanasia, Sonora, Mexico.</title>
        <authorList>
            <person name="Sanchez Diaz R."/>
            <person name="Quiroz Macias M.E."/>
            <person name="Ibarra Gamez J.C."/>
            <person name="Enciso Ibarra J."/>
            <person name="Gomez Gil B."/>
            <person name="Galaviz Silva L."/>
        </authorList>
    </citation>
    <scope>NUCLEOTIDE SEQUENCE [LARGE SCALE GENOMIC DNA]</scope>
    <source>
        <strain evidence="2 3">36R_ATNSAL</strain>
    </source>
</reference>